<evidence type="ECO:0000313" key="2">
    <source>
        <dbReference type="EMBL" id="VWC78202.1"/>
    </source>
</evidence>
<accession>A0A6P2V904</accession>
<gene>
    <name evidence="2" type="ORF">BLA39750_01002</name>
</gene>
<protein>
    <submittedName>
        <fullName evidence="2">Uncharacterized protein</fullName>
    </submittedName>
</protein>
<name>A0A6P2V904_BURL3</name>
<sequence length="214" mass="24028">MSIALDQAAHLTPPHPEDAKPPEETLDITQLRDRGWTRQMVTRFLGVADTRRPATPGAGGRPAELYRISRVRNAERMVAFSEARRTAVDRSALARRSQQDRRESVLRFATSIELVLPDQSFDTVMRRARDVDAPAVVGAALDDGWRAVQLLLASLEDSANRLDVFQGQPGIRDARCLLLHRKLTLISSRYPALSDWCERVKSKQVRDNGKAEPH</sequence>
<dbReference type="AlphaFoldDB" id="A0A6P2V904"/>
<dbReference type="Proteomes" id="UP000494110">
    <property type="component" value="Unassembled WGS sequence"/>
</dbReference>
<organism evidence="2 3">
    <name type="scientific">Burkholderia lata (strain ATCC 17760 / DSM 23089 / LMG 22485 / NCIMB 9086 / R18194 / 383)</name>
    <dbReference type="NCBI Taxonomy" id="482957"/>
    <lineage>
        <taxon>Bacteria</taxon>
        <taxon>Pseudomonadati</taxon>
        <taxon>Pseudomonadota</taxon>
        <taxon>Betaproteobacteria</taxon>
        <taxon>Burkholderiales</taxon>
        <taxon>Burkholderiaceae</taxon>
        <taxon>Burkholderia</taxon>
        <taxon>Burkholderia cepacia complex</taxon>
    </lineage>
</organism>
<dbReference type="EMBL" id="CABVQN010000004">
    <property type="protein sequence ID" value="VWC78202.1"/>
    <property type="molecule type" value="Genomic_DNA"/>
</dbReference>
<reference evidence="2 3" key="1">
    <citation type="submission" date="2019-09" db="EMBL/GenBank/DDBJ databases">
        <authorList>
            <person name="Depoorter E."/>
        </authorList>
    </citation>
    <scope>NUCLEOTIDE SEQUENCE [LARGE SCALE GENOMIC DNA]</scope>
    <source>
        <strain evidence="2">R-39750</strain>
    </source>
</reference>
<proteinExistence type="predicted"/>
<evidence type="ECO:0000313" key="3">
    <source>
        <dbReference type="Proteomes" id="UP000494110"/>
    </source>
</evidence>
<feature type="region of interest" description="Disordered" evidence="1">
    <location>
        <begin position="1"/>
        <end position="24"/>
    </location>
</feature>
<evidence type="ECO:0000256" key="1">
    <source>
        <dbReference type="SAM" id="MobiDB-lite"/>
    </source>
</evidence>